<comment type="similarity">
    <text evidence="2 6">Belongs to the PstS family.</text>
</comment>
<keyword evidence="5 6" id="KW-0592">Phosphate transport</keyword>
<evidence type="ECO:0000256" key="6">
    <source>
        <dbReference type="PIRNR" id="PIRNR002756"/>
    </source>
</evidence>
<dbReference type="EMBL" id="RJJR01000009">
    <property type="protein sequence ID" value="RNI35805.1"/>
    <property type="molecule type" value="Genomic_DNA"/>
</dbReference>
<evidence type="ECO:0000256" key="7">
    <source>
        <dbReference type="SAM" id="SignalP"/>
    </source>
</evidence>
<dbReference type="OrthoDB" id="9783488at2"/>
<dbReference type="NCBIfam" id="TIGR00975">
    <property type="entry name" value="3a0107s03"/>
    <property type="match status" value="1"/>
</dbReference>
<dbReference type="PANTHER" id="PTHR42996:SF1">
    <property type="entry name" value="PHOSPHATE-BINDING PROTEIN PSTS"/>
    <property type="match status" value="1"/>
</dbReference>
<dbReference type="Proteomes" id="UP000267223">
    <property type="component" value="Unassembled WGS sequence"/>
</dbReference>
<dbReference type="RefSeq" id="WP_123121086.1">
    <property type="nucleotide sequence ID" value="NZ_RJJR01000009.1"/>
</dbReference>
<keyword evidence="4 6" id="KW-0813">Transport</keyword>
<feature type="signal peptide" evidence="7">
    <location>
        <begin position="1"/>
        <end position="21"/>
    </location>
</feature>
<dbReference type="PANTHER" id="PTHR42996">
    <property type="entry name" value="PHOSPHATE-BINDING PROTEIN PSTS"/>
    <property type="match status" value="1"/>
</dbReference>
<keyword evidence="7" id="KW-0732">Signal</keyword>
<feature type="chain" id="PRO_5018082107" description="Phosphate-binding protein" evidence="7">
    <location>
        <begin position="22"/>
        <end position="359"/>
    </location>
</feature>
<dbReference type="InterPro" id="IPR024370">
    <property type="entry name" value="PBP_domain"/>
</dbReference>
<comment type="function">
    <text evidence="1">Part of the ABC transporter complex PstSACB involved in phosphate import.</text>
</comment>
<dbReference type="Pfam" id="PF12849">
    <property type="entry name" value="PBP_like_2"/>
    <property type="match status" value="1"/>
</dbReference>
<dbReference type="AlphaFoldDB" id="A0A3M9NEC8"/>
<dbReference type="GO" id="GO:0035435">
    <property type="term" value="P:phosphate ion transmembrane transport"/>
    <property type="evidence" value="ECO:0007669"/>
    <property type="project" value="InterPro"/>
</dbReference>
<dbReference type="Gene3D" id="3.40.190.10">
    <property type="entry name" value="Periplasmic binding protein-like II"/>
    <property type="match status" value="2"/>
</dbReference>
<feature type="domain" description="PBP" evidence="8">
    <location>
        <begin position="37"/>
        <end position="311"/>
    </location>
</feature>
<evidence type="ECO:0000313" key="10">
    <source>
        <dbReference type="Proteomes" id="UP000267223"/>
    </source>
</evidence>
<keyword evidence="10" id="KW-1185">Reference proteome</keyword>
<dbReference type="PROSITE" id="PS51257">
    <property type="entry name" value="PROKAR_LIPOPROTEIN"/>
    <property type="match status" value="1"/>
</dbReference>
<dbReference type="GO" id="GO:0043190">
    <property type="term" value="C:ATP-binding cassette (ABC) transporter complex"/>
    <property type="evidence" value="ECO:0007669"/>
    <property type="project" value="InterPro"/>
</dbReference>
<name>A0A3M9NEC8_9BACT</name>
<comment type="caution">
    <text evidence="9">The sequence shown here is derived from an EMBL/GenBank/DDBJ whole genome shotgun (WGS) entry which is preliminary data.</text>
</comment>
<dbReference type="GO" id="GO:0042301">
    <property type="term" value="F:phosphate ion binding"/>
    <property type="evidence" value="ECO:0007669"/>
    <property type="project" value="InterPro"/>
</dbReference>
<evidence type="ECO:0000256" key="1">
    <source>
        <dbReference type="ARBA" id="ARBA00002841"/>
    </source>
</evidence>
<gene>
    <name evidence="9" type="primary">pstS</name>
    <name evidence="9" type="ORF">EFY79_12705</name>
</gene>
<dbReference type="SUPFAM" id="SSF53850">
    <property type="entry name" value="Periplasmic binding protein-like II"/>
    <property type="match status" value="1"/>
</dbReference>
<evidence type="ECO:0000313" key="9">
    <source>
        <dbReference type="EMBL" id="RNI35805.1"/>
    </source>
</evidence>
<evidence type="ECO:0000259" key="8">
    <source>
        <dbReference type="Pfam" id="PF12849"/>
    </source>
</evidence>
<comment type="subunit">
    <text evidence="3">The complex is composed of two ATP-binding proteins (PstB), two transmembrane proteins (PstC and PstA) and a solute-binding protein (PstS).</text>
</comment>
<dbReference type="CDD" id="cd13565">
    <property type="entry name" value="PBP2_PstS"/>
    <property type="match status" value="1"/>
</dbReference>
<proteinExistence type="inferred from homology"/>
<dbReference type="PIRSF" id="PIRSF002756">
    <property type="entry name" value="PstS"/>
    <property type="match status" value="1"/>
</dbReference>
<sequence length="359" mass="38457">MNFRKLILPLLIVALALASCGGNNSQKEDGNKTSDVSTNGILGAGATFPYPFYSKVFDVYNKEKGIKVNYQSIGSGGGIKQMQNKTVDFGASDAPMSDEELSKSPAPIVHIPTCLGAVIITYNLPGDPVLKFTPELLANIFLGKVKKWNDPNIVAINPGVKLPDLPISVVHRSDGSGTTYIFSDYLSKVSPEWNTKPGKGKSLDWPVGLGAKGNEGVSGLVKQTPGSVGYVELVYALQNKMPAAQLKNKAGNFVDASLQSTSAAANIDLPADMRVSLTNTDAPNGYPICSFTYLLLYKDQKYDNRTEASAKATVDLVNYVIHDGQKYAESLGYAPLPDAAVKKAEEILKSVTYGNKPLQ</sequence>
<dbReference type="InterPro" id="IPR005673">
    <property type="entry name" value="ABC_phos-bd_PstS"/>
</dbReference>
<organism evidence="9 10">
    <name type="scientific">Hanamia caeni</name>
    <dbReference type="NCBI Taxonomy" id="2294116"/>
    <lineage>
        <taxon>Bacteria</taxon>
        <taxon>Pseudomonadati</taxon>
        <taxon>Bacteroidota</taxon>
        <taxon>Chitinophagia</taxon>
        <taxon>Chitinophagales</taxon>
        <taxon>Chitinophagaceae</taxon>
        <taxon>Hanamia</taxon>
    </lineage>
</organism>
<dbReference type="InterPro" id="IPR050962">
    <property type="entry name" value="Phosphate-bind_PstS"/>
</dbReference>
<protein>
    <recommendedName>
        <fullName evidence="6">Phosphate-binding protein</fullName>
    </recommendedName>
</protein>
<reference evidence="9 10" key="1">
    <citation type="submission" date="2018-11" db="EMBL/GenBank/DDBJ databases">
        <title>Draft genome sequence of Ferruginibacter sp. BO-59.</title>
        <authorList>
            <person name="Im W.T."/>
        </authorList>
    </citation>
    <scope>NUCLEOTIDE SEQUENCE [LARGE SCALE GENOMIC DNA]</scope>
    <source>
        <strain evidence="9 10">BO-59</strain>
    </source>
</reference>
<evidence type="ECO:0000256" key="5">
    <source>
        <dbReference type="ARBA" id="ARBA00022592"/>
    </source>
</evidence>
<accession>A0A3M9NEC8</accession>
<evidence type="ECO:0000256" key="4">
    <source>
        <dbReference type="ARBA" id="ARBA00022448"/>
    </source>
</evidence>
<evidence type="ECO:0000256" key="2">
    <source>
        <dbReference type="ARBA" id="ARBA00008725"/>
    </source>
</evidence>
<evidence type="ECO:0000256" key="3">
    <source>
        <dbReference type="ARBA" id="ARBA00011529"/>
    </source>
</evidence>